<evidence type="ECO:0000313" key="1">
    <source>
        <dbReference type="EMBL" id="KRK74018.1"/>
    </source>
</evidence>
<evidence type="ECO:0000313" key="2">
    <source>
        <dbReference type="Proteomes" id="UP000051804"/>
    </source>
</evidence>
<organism evidence="1 2">
    <name type="scientific">Lacticaseibacillus nasuensis JCM 17158</name>
    <dbReference type="NCBI Taxonomy" id="1291734"/>
    <lineage>
        <taxon>Bacteria</taxon>
        <taxon>Bacillati</taxon>
        <taxon>Bacillota</taxon>
        <taxon>Bacilli</taxon>
        <taxon>Lactobacillales</taxon>
        <taxon>Lactobacillaceae</taxon>
        <taxon>Lacticaseibacillus</taxon>
    </lineage>
</organism>
<accession>A0A0R1K1G9</accession>
<comment type="caution">
    <text evidence="1">The sequence shown here is derived from an EMBL/GenBank/DDBJ whole genome shotgun (WGS) entry which is preliminary data.</text>
</comment>
<reference evidence="1 2" key="1">
    <citation type="journal article" date="2015" name="Genome Announc.">
        <title>Expanding the biotechnology potential of lactobacilli through comparative genomics of 213 strains and associated genera.</title>
        <authorList>
            <person name="Sun Z."/>
            <person name="Harris H.M."/>
            <person name="McCann A."/>
            <person name="Guo C."/>
            <person name="Argimon S."/>
            <person name="Zhang W."/>
            <person name="Yang X."/>
            <person name="Jeffery I.B."/>
            <person name="Cooney J.C."/>
            <person name="Kagawa T.F."/>
            <person name="Liu W."/>
            <person name="Song Y."/>
            <person name="Salvetti E."/>
            <person name="Wrobel A."/>
            <person name="Rasinkangas P."/>
            <person name="Parkhill J."/>
            <person name="Rea M.C."/>
            <person name="O'Sullivan O."/>
            <person name="Ritari J."/>
            <person name="Douillard F.P."/>
            <person name="Paul Ross R."/>
            <person name="Yang R."/>
            <person name="Briner A.E."/>
            <person name="Felis G.E."/>
            <person name="de Vos W.M."/>
            <person name="Barrangou R."/>
            <person name="Klaenhammer T.R."/>
            <person name="Caufield P.W."/>
            <person name="Cui Y."/>
            <person name="Zhang H."/>
            <person name="O'Toole P.W."/>
        </authorList>
    </citation>
    <scope>NUCLEOTIDE SEQUENCE [LARGE SCALE GENOMIC DNA]</scope>
    <source>
        <strain evidence="1 2">JCM 17158</strain>
    </source>
</reference>
<protein>
    <submittedName>
        <fullName evidence="1">Uncharacterized protein</fullName>
    </submittedName>
</protein>
<dbReference type="EMBL" id="AZDJ01000003">
    <property type="protein sequence ID" value="KRK74018.1"/>
    <property type="molecule type" value="Genomic_DNA"/>
</dbReference>
<dbReference type="STRING" id="1291734.FD02_GL001855"/>
<dbReference type="AlphaFoldDB" id="A0A0R1K1G9"/>
<keyword evidence="2" id="KW-1185">Reference proteome</keyword>
<dbReference type="RefSeq" id="WP_054723560.1">
    <property type="nucleotide sequence ID" value="NZ_AZDJ01000003.1"/>
</dbReference>
<dbReference type="PATRIC" id="fig|1291734.4.peg.1905"/>
<dbReference type="OrthoDB" id="2296869at2"/>
<gene>
    <name evidence="1" type="ORF">FD02_GL001855</name>
</gene>
<dbReference type="Proteomes" id="UP000051804">
    <property type="component" value="Unassembled WGS sequence"/>
</dbReference>
<name>A0A0R1K1G9_9LACO</name>
<proteinExistence type="predicted"/>
<sequence length="99" mass="11427">MEQYEYLRQLAASQETPMRVRIWENKNVIIRRNLANHKGLTTAVWDAWLRQSLRQFGGFEPLIEVDVFGDTPDIRFFSTRALADAVHFILHGAGEEVPA</sequence>